<evidence type="ECO:0000313" key="3">
    <source>
        <dbReference type="Proteomes" id="UP001457282"/>
    </source>
</evidence>
<gene>
    <name evidence="2" type="ORF">M0R45_016879</name>
</gene>
<sequence>MTESPSESLSDSLFDHHINKDHHPHLVPQIPIEIVSDEEMALLEAALVAARSSFSAIPSIRSSHVRSIPPITVVSKRRFSGCSGPDIEDSGGFRSTQKKTRLADSFLHRFRKKGLAVTDFTATEWCEKQMDARHAKLEEEVVTRVKVDVKSIEDRWALKLLNFITGINQLLFEGLTRELPLFAEGVWMVGVIDEIQMPATVTQRNPLLVDTKTRVKDTLPAEPQQRNGRLQLMCYKYIWDNLVADKFPSNEFFDFFSLNADCDLSEEIREIAANSGFPAKTLDDVVRYYRNTWSMLPPAHDKLLLRVTINLCFMMKISSLFAHIFRNLYNCFRFIYELQKDHSLIGEDEFAYDSDWVKRKIQDCLEFWLGEREATYTPEEERWKCRFCQFASACPAKNAKNSNLPT</sequence>
<evidence type="ECO:0008006" key="4">
    <source>
        <dbReference type="Google" id="ProtNLM"/>
    </source>
</evidence>
<protein>
    <recommendedName>
        <fullName evidence="4">Exonuclease V</fullName>
    </recommendedName>
</protein>
<accession>A0AAW1XTY3</accession>
<dbReference type="Proteomes" id="UP001457282">
    <property type="component" value="Unassembled WGS sequence"/>
</dbReference>
<evidence type="ECO:0000313" key="2">
    <source>
        <dbReference type="EMBL" id="KAK9940208.1"/>
    </source>
</evidence>
<dbReference type="InterPro" id="IPR019190">
    <property type="entry name" value="EXOV"/>
</dbReference>
<dbReference type="PANTHER" id="PTHR14464:SF4">
    <property type="entry name" value="EXONUCLEASE V"/>
    <property type="match status" value="1"/>
</dbReference>
<name>A0AAW1XTY3_RUBAR</name>
<dbReference type="EMBL" id="JBEDUW010000003">
    <property type="protein sequence ID" value="KAK9940208.1"/>
    <property type="molecule type" value="Genomic_DNA"/>
</dbReference>
<dbReference type="GO" id="GO:0036297">
    <property type="term" value="P:interstrand cross-link repair"/>
    <property type="evidence" value="ECO:0007669"/>
    <property type="project" value="TreeGrafter"/>
</dbReference>
<organism evidence="2 3">
    <name type="scientific">Rubus argutus</name>
    <name type="common">Southern blackberry</name>
    <dbReference type="NCBI Taxonomy" id="59490"/>
    <lineage>
        <taxon>Eukaryota</taxon>
        <taxon>Viridiplantae</taxon>
        <taxon>Streptophyta</taxon>
        <taxon>Embryophyta</taxon>
        <taxon>Tracheophyta</taxon>
        <taxon>Spermatophyta</taxon>
        <taxon>Magnoliopsida</taxon>
        <taxon>eudicotyledons</taxon>
        <taxon>Gunneridae</taxon>
        <taxon>Pentapetalae</taxon>
        <taxon>rosids</taxon>
        <taxon>fabids</taxon>
        <taxon>Rosales</taxon>
        <taxon>Rosaceae</taxon>
        <taxon>Rosoideae</taxon>
        <taxon>Rosoideae incertae sedis</taxon>
        <taxon>Rubus</taxon>
    </lineage>
</organism>
<dbReference type="Pfam" id="PF09810">
    <property type="entry name" value="Exo5"/>
    <property type="match status" value="2"/>
</dbReference>
<dbReference type="PANTHER" id="PTHR14464">
    <property type="entry name" value="EXONUCLEASE V"/>
    <property type="match status" value="1"/>
</dbReference>
<dbReference type="GO" id="GO:0045145">
    <property type="term" value="F:single-stranded DNA 5'-3' DNA exonuclease activity"/>
    <property type="evidence" value="ECO:0007669"/>
    <property type="project" value="InterPro"/>
</dbReference>
<dbReference type="AlphaFoldDB" id="A0AAW1XTY3"/>
<keyword evidence="3" id="KW-1185">Reference proteome</keyword>
<proteinExistence type="inferred from homology"/>
<comment type="caution">
    <text evidence="2">The sequence shown here is derived from an EMBL/GenBank/DDBJ whole genome shotgun (WGS) entry which is preliminary data.</text>
</comment>
<comment type="similarity">
    <text evidence="1">Belongs to the EXO5 family.</text>
</comment>
<dbReference type="GO" id="GO:0005634">
    <property type="term" value="C:nucleus"/>
    <property type="evidence" value="ECO:0007669"/>
    <property type="project" value="TreeGrafter"/>
</dbReference>
<evidence type="ECO:0000256" key="1">
    <source>
        <dbReference type="ARBA" id="ARBA00009797"/>
    </source>
</evidence>
<reference evidence="2 3" key="1">
    <citation type="journal article" date="2023" name="G3 (Bethesda)">
        <title>A chromosome-length genome assembly and annotation of blackberry (Rubus argutus, cv. 'Hillquist').</title>
        <authorList>
            <person name="Bruna T."/>
            <person name="Aryal R."/>
            <person name="Dudchenko O."/>
            <person name="Sargent D.J."/>
            <person name="Mead D."/>
            <person name="Buti M."/>
            <person name="Cavallini A."/>
            <person name="Hytonen T."/>
            <person name="Andres J."/>
            <person name="Pham M."/>
            <person name="Weisz D."/>
            <person name="Mascagni F."/>
            <person name="Usai G."/>
            <person name="Natali L."/>
            <person name="Bassil N."/>
            <person name="Fernandez G.E."/>
            <person name="Lomsadze A."/>
            <person name="Armour M."/>
            <person name="Olukolu B."/>
            <person name="Poorten T."/>
            <person name="Britton C."/>
            <person name="Davik J."/>
            <person name="Ashrafi H."/>
            <person name="Aiden E.L."/>
            <person name="Borodovsky M."/>
            <person name="Worthington M."/>
        </authorList>
    </citation>
    <scope>NUCLEOTIDE SEQUENCE [LARGE SCALE GENOMIC DNA]</scope>
    <source>
        <strain evidence="2">PI 553951</strain>
    </source>
</reference>